<dbReference type="GO" id="GO:0032870">
    <property type="term" value="P:cellular response to hormone stimulus"/>
    <property type="evidence" value="ECO:0007669"/>
    <property type="project" value="TreeGrafter"/>
</dbReference>
<dbReference type="PANTHER" id="PTHR10684">
    <property type="entry name" value="NUCLEAR RECEPTOR COACTIVATOR"/>
    <property type="match status" value="1"/>
</dbReference>
<dbReference type="GO" id="GO:0016922">
    <property type="term" value="F:nuclear receptor binding"/>
    <property type="evidence" value="ECO:0007669"/>
    <property type="project" value="TreeGrafter"/>
</dbReference>
<comment type="caution">
    <text evidence="2">The sequence shown here is derived from an EMBL/GenBank/DDBJ whole genome shotgun (WGS) entry which is preliminary data.</text>
</comment>
<dbReference type="Proteomes" id="UP000770717">
    <property type="component" value="Unassembled WGS sequence"/>
</dbReference>
<dbReference type="GO" id="GO:0003713">
    <property type="term" value="F:transcription coactivator activity"/>
    <property type="evidence" value="ECO:0007669"/>
    <property type="project" value="InterPro"/>
</dbReference>
<gene>
    <name evidence="2" type="ORF">GDO78_023092</name>
</gene>
<organism evidence="2 3">
    <name type="scientific">Eleutherodactylus coqui</name>
    <name type="common">Puerto Rican coqui</name>
    <dbReference type="NCBI Taxonomy" id="57060"/>
    <lineage>
        <taxon>Eukaryota</taxon>
        <taxon>Metazoa</taxon>
        <taxon>Chordata</taxon>
        <taxon>Craniata</taxon>
        <taxon>Vertebrata</taxon>
        <taxon>Euteleostomi</taxon>
        <taxon>Amphibia</taxon>
        <taxon>Batrachia</taxon>
        <taxon>Anura</taxon>
        <taxon>Neobatrachia</taxon>
        <taxon>Hyloidea</taxon>
        <taxon>Eleutherodactylidae</taxon>
        <taxon>Eleutherodactylinae</taxon>
        <taxon>Eleutherodactylus</taxon>
        <taxon>Eleutherodactylus</taxon>
    </lineage>
</organism>
<dbReference type="GO" id="GO:0005634">
    <property type="term" value="C:nucleus"/>
    <property type="evidence" value="ECO:0007669"/>
    <property type="project" value="InterPro"/>
</dbReference>
<sequence>MRSPQNVQVTRPPFNRAMSLDSTIPGNATPPVRSVSNFPIMPKQSMMGSPRMMDAQDGFGLMGNGPSRGMSQHPAGEWAVQNSAVSRMEPSSTGPVGRQGPEYNTSMPRPAMSGNMAGLPARSNSIPGSQPVLQQQMMPMSECMYPG</sequence>
<accession>A0A8J6B8H0</accession>
<dbReference type="EMBL" id="WNTK01094067">
    <property type="protein sequence ID" value="KAG9460249.1"/>
    <property type="molecule type" value="Genomic_DNA"/>
</dbReference>
<feature type="compositionally biased region" description="Polar residues" evidence="1">
    <location>
        <begin position="80"/>
        <end position="94"/>
    </location>
</feature>
<dbReference type="GO" id="GO:0045944">
    <property type="term" value="P:positive regulation of transcription by RNA polymerase II"/>
    <property type="evidence" value="ECO:0007669"/>
    <property type="project" value="TreeGrafter"/>
</dbReference>
<keyword evidence="3" id="KW-1185">Reference proteome</keyword>
<dbReference type="PANTHER" id="PTHR10684:SF3">
    <property type="entry name" value="NUCLEAR RECEPTOR COACTIVATOR 3"/>
    <property type="match status" value="1"/>
</dbReference>
<reference evidence="2" key="1">
    <citation type="thesis" date="2020" institute="ProQuest LLC" country="789 East Eisenhower Parkway, Ann Arbor, MI, USA">
        <title>Comparative Genomics and Chromosome Evolution.</title>
        <authorList>
            <person name="Mudd A.B."/>
        </authorList>
    </citation>
    <scope>NUCLEOTIDE SEQUENCE</scope>
    <source>
        <strain evidence="2">HN-11 Male</strain>
        <tissue evidence="2">Kidney and liver</tissue>
    </source>
</reference>
<dbReference type="InterPro" id="IPR017426">
    <property type="entry name" value="Nuclear_rcpt_coactivator"/>
</dbReference>
<evidence type="ECO:0000313" key="2">
    <source>
        <dbReference type="EMBL" id="KAG9460249.1"/>
    </source>
</evidence>
<evidence type="ECO:0000256" key="1">
    <source>
        <dbReference type="SAM" id="MobiDB-lite"/>
    </source>
</evidence>
<name>A0A8J6B8H0_ELECQ</name>
<protein>
    <submittedName>
        <fullName evidence="2">Uncharacterized protein</fullName>
    </submittedName>
</protein>
<evidence type="ECO:0000313" key="3">
    <source>
        <dbReference type="Proteomes" id="UP000770717"/>
    </source>
</evidence>
<dbReference type="AlphaFoldDB" id="A0A8J6B8H0"/>
<proteinExistence type="predicted"/>
<feature type="region of interest" description="Disordered" evidence="1">
    <location>
        <begin position="1"/>
        <end position="110"/>
    </location>
</feature>